<feature type="region of interest" description="Disordered" evidence="1">
    <location>
        <begin position="482"/>
        <end position="517"/>
    </location>
</feature>
<name>A0A7S0K2V1_CAFRO</name>
<evidence type="ECO:0000256" key="1">
    <source>
        <dbReference type="SAM" id="MobiDB-lite"/>
    </source>
</evidence>
<sequence length="517" mass="51239">MGGLSEEDRARIEAQARDQARRDVEAALRSQGGLQWPGAPGQWRRHVAHDEGAFPAEEDNANSDSSGAASEPEFATAEITDPMNPAFFLQPNGKPAGAKNPMAHLQAEAVYGIPSSGPGSQETGVGGGRILGGVPSASFPGAGVPGGGFPGAGVPGPGFPGAGFPGAGFPHSAHQGSMPHGFSDQFQGAMPGHFPGHHSFGQPGGFPGMPQPHAQRPSAYRRRNKERSVHAAAPGPAPEGWRGGASGPAAGSWGGVPPQPWGPQPWGAFAGRAPAGCPCPEMASVPELLSMMSRIAVELQVRLSSGAGAGAGADASRGAGSRPPVWQAPLEPGTAHSGPAAAAAAAASEGKARDAKPEQPGARPPADAAAGAPTGSWANSARDPDSIGDILGDVLAQASREAARGRGAAPASAGGASGDDLPAGLFGLDGEGAAGGLQGELMRELMRSLGGSGGGGSGAEAGDGMQALQQVLADAVKQELGQAMAGLQGETRAPAEHPDTGSRGEQREAGKASASDQ</sequence>
<dbReference type="AlphaFoldDB" id="A0A7S0K2V1"/>
<accession>A0A7S0K2V1</accession>
<feature type="compositionally biased region" description="Low complexity" evidence="1">
    <location>
        <begin position="360"/>
        <end position="378"/>
    </location>
</feature>
<protein>
    <submittedName>
        <fullName evidence="2">Uncharacterized protein</fullName>
    </submittedName>
</protein>
<evidence type="ECO:0000313" key="2">
    <source>
        <dbReference type="EMBL" id="CAD8568580.1"/>
    </source>
</evidence>
<reference evidence="2" key="1">
    <citation type="submission" date="2021-01" db="EMBL/GenBank/DDBJ databases">
        <authorList>
            <person name="Corre E."/>
            <person name="Pelletier E."/>
            <person name="Niang G."/>
            <person name="Scheremetjew M."/>
            <person name="Finn R."/>
            <person name="Kale V."/>
            <person name="Holt S."/>
            <person name="Cochrane G."/>
            <person name="Meng A."/>
            <person name="Brown T."/>
            <person name="Cohen L."/>
        </authorList>
    </citation>
    <scope>NUCLEOTIDE SEQUENCE</scope>
    <source>
        <strain evidence="2">E4-10</strain>
    </source>
</reference>
<feature type="region of interest" description="Disordered" evidence="1">
    <location>
        <begin position="196"/>
        <end position="262"/>
    </location>
</feature>
<gene>
    <name evidence="2" type="ORF">CROE0942_LOCUS12960</name>
</gene>
<organism evidence="2">
    <name type="scientific">Cafeteria roenbergensis</name>
    <name type="common">Marine flagellate</name>
    <dbReference type="NCBI Taxonomy" id="33653"/>
    <lineage>
        <taxon>Eukaryota</taxon>
        <taxon>Sar</taxon>
        <taxon>Stramenopiles</taxon>
        <taxon>Bigyra</taxon>
        <taxon>Opalozoa</taxon>
        <taxon>Bicosoecida</taxon>
        <taxon>Cafeteriaceae</taxon>
        <taxon>Cafeteria</taxon>
    </lineage>
</organism>
<feature type="compositionally biased region" description="Low complexity" evidence="1">
    <location>
        <begin position="312"/>
        <end position="322"/>
    </location>
</feature>
<feature type="region of interest" description="Disordered" evidence="1">
    <location>
        <begin position="307"/>
        <end position="435"/>
    </location>
</feature>
<feature type="compositionally biased region" description="Basic and acidic residues" evidence="1">
    <location>
        <begin position="1"/>
        <end position="26"/>
    </location>
</feature>
<feature type="region of interest" description="Disordered" evidence="1">
    <location>
        <begin position="1"/>
        <end position="73"/>
    </location>
</feature>
<feature type="compositionally biased region" description="Low complexity" evidence="1">
    <location>
        <begin position="405"/>
        <end position="426"/>
    </location>
</feature>
<proteinExistence type="predicted"/>
<feature type="compositionally biased region" description="Basic and acidic residues" evidence="1">
    <location>
        <begin position="493"/>
        <end position="510"/>
    </location>
</feature>
<dbReference type="EMBL" id="HBET01019226">
    <property type="protein sequence ID" value="CAD8568580.1"/>
    <property type="molecule type" value="Transcribed_RNA"/>
</dbReference>